<feature type="compositionally biased region" description="Basic and acidic residues" evidence="1">
    <location>
        <begin position="71"/>
        <end position="86"/>
    </location>
</feature>
<evidence type="ECO:0000256" key="1">
    <source>
        <dbReference type="SAM" id="MobiDB-lite"/>
    </source>
</evidence>
<feature type="region of interest" description="Disordered" evidence="1">
    <location>
        <begin position="68"/>
        <end position="121"/>
    </location>
</feature>
<proteinExistence type="predicted"/>
<dbReference type="EMBL" id="BPPX01000013">
    <property type="protein sequence ID" value="GJC84159.1"/>
    <property type="molecule type" value="Genomic_DNA"/>
</dbReference>
<comment type="caution">
    <text evidence="2">The sequence shown here is derived from an EMBL/GenBank/DDBJ whole genome shotgun (WGS) entry which is preliminary data.</text>
</comment>
<dbReference type="SUPFAM" id="SSF50729">
    <property type="entry name" value="PH domain-like"/>
    <property type="match status" value="1"/>
</dbReference>
<evidence type="ECO:0008006" key="4">
    <source>
        <dbReference type="Google" id="ProtNLM"/>
    </source>
</evidence>
<dbReference type="InterPro" id="IPR011993">
    <property type="entry name" value="PH-like_dom_sf"/>
</dbReference>
<dbReference type="AlphaFoldDB" id="A0AA37LTC5"/>
<feature type="compositionally biased region" description="Basic residues" evidence="1">
    <location>
        <begin position="87"/>
        <end position="102"/>
    </location>
</feature>
<name>A0AA37LTC5_9PEZI</name>
<protein>
    <recommendedName>
        <fullName evidence="4">PH domain-containing protein</fullName>
    </recommendedName>
</protein>
<keyword evidence="3" id="KW-1185">Reference proteome</keyword>
<sequence>MKKRKTKMLRHEWNDTFCTLKGTRLAVHKDAKTIDRTLEYVDVDDYAIACSSLASQSKLSAAFKAVQFSSHSREKSDPDKDKEAAKLRKRGSALHGFGHHHSSSSSSIPAEGANGTGKTHHFAVKSRDDRIDWMRELMLAKALKQKGDGFEVSVNGNMI</sequence>
<evidence type="ECO:0000313" key="2">
    <source>
        <dbReference type="EMBL" id="GJC84159.1"/>
    </source>
</evidence>
<dbReference type="Gene3D" id="2.30.29.30">
    <property type="entry name" value="Pleckstrin-homology domain (PH domain)/Phosphotyrosine-binding domain (PTB)"/>
    <property type="match status" value="1"/>
</dbReference>
<organism evidence="2 3">
    <name type="scientific">Colletotrichum liriopes</name>
    <dbReference type="NCBI Taxonomy" id="708192"/>
    <lineage>
        <taxon>Eukaryota</taxon>
        <taxon>Fungi</taxon>
        <taxon>Dikarya</taxon>
        <taxon>Ascomycota</taxon>
        <taxon>Pezizomycotina</taxon>
        <taxon>Sordariomycetes</taxon>
        <taxon>Hypocreomycetidae</taxon>
        <taxon>Glomerellales</taxon>
        <taxon>Glomerellaceae</taxon>
        <taxon>Colletotrichum</taxon>
        <taxon>Colletotrichum spaethianum species complex</taxon>
    </lineage>
</organism>
<gene>
    <name evidence="2" type="ORF">ColLi_06997</name>
</gene>
<evidence type="ECO:0000313" key="3">
    <source>
        <dbReference type="Proteomes" id="UP001055172"/>
    </source>
</evidence>
<accession>A0AA37LTC5</accession>
<dbReference type="Proteomes" id="UP001055172">
    <property type="component" value="Unassembled WGS sequence"/>
</dbReference>
<reference evidence="2 3" key="1">
    <citation type="submission" date="2021-07" db="EMBL/GenBank/DDBJ databases">
        <title>Genome data of Colletotrichum spaethianum.</title>
        <authorList>
            <person name="Utami Y.D."/>
            <person name="Hiruma K."/>
        </authorList>
    </citation>
    <scope>NUCLEOTIDE SEQUENCE [LARGE SCALE GENOMIC DNA]</scope>
    <source>
        <strain evidence="2 3">MAFF 242679</strain>
    </source>
</reference>